<organism evidence="3 4">
    <name type="scientific">Paenibacillus nuruki</name>
    <dbReference type="NCBI Taxonomy" id="1886670"/>
    <lineage>
        <taxon>Bacteria</taxon>
        <taxon>Bacillati</taxon>
        <taxon>Bacillota</taxon>
        <taxon>Bacilli</taxon>
        <taxon>Bacillales</taxon>
        <taxon>Paenibacillaceae</taxon>
        <taxon>Paenibacillus</taxon>
    </lineage>
</organism>
<gene>
    <name evidence="3" type="ORF">PTI45_03367</name>
</gene>
<feature type="chain" id="PRO_5009131262" evidence="1">
    <location>
        <begin position="31"/>
        <end position="83"/>
    </location>
</feature>
<keyword evidence="1" id="KW-0732">Signal</keyword>
<dbReference type="EC" id="3.1.31.1" evidence="3"/>
<keyword evidence="4" id="KW-1185">Reference proteome</keyword>
<name>A0A1E3L0C2_9BACL</name>
<proteinExistence type="predicted"/>
<protein>
    <submittedName>
        <fullName evidence="3">Micrococcal nuclease</fullName>
        <ecNumber evidence="3">3.1.31.1</ecNumber>
    </submittedName>
</protein>
<dbReference type="GO" id="GO:1990599">
    <property type="term" value="F:3' overhang single-stranded DNA endodeoxyribonuclease activity"/>
    <property type="evidence" value="ECO:0007669"/>
    <property type="project" value="UniProtKB-EC"/>
</dbReference>
<dbReference type="AlphaFoldDB" id="A0A1E3L0C2"/>
<sequence length="83" mass="8797">MKKMNKACSGLIALSLLAGLTVAVAPTVQAQSSQAGSYVNTKSKTVFYKNCSAVRKAGKAPLYKGEPGYRLKLDRDKDGVACE</sequence>
<evidence type="ECO:0000313" key="4">
    <source>
        <dbReference type="Proteomes" id="UP000094578"/>
    </source>
</evidence>
<keyword evidence="3" id="KW-0378">Hydrolase</keyword>
<comment type="caution">
    <text evidence="3">The sequence shown here is derived from an EMBL/GenBank/DDBJ whole genome shotgun (WGS) entry which is preliminary data.</text>
</comment>
<dbReference type="Pfam" id="PF05901">
    <property type="entry name" value="Excalibur"/>
    <property type="match status" value="1"/>
</dbReference>
<dbReference type="EMBL" id="MDER01000064">
    <property type="protein sequence ID" value="ODP27242.1"/>
    <property type="molecule type" value="Genomic_DNA"/>
</dbReference>
<evidence type="ECO:0000313" key="3">
    <source>
        <dbReference type="EMBL" id="ODP27242.1"/>
    </source>
</evidence>
<dbReference type="STRING" id="1886670.PTI45_03367"/>
<accession>A0A1E3L0C2</accession>
<dbReference type="SMART" id="SM00894">
    <property type="entry name" value="Excalibur"/>
    <property type="match status" value="1"/>
</dbReference>
<dbReference type="Proteomes" id="UP000094578">
    <property type="component" value="Unassembled WGS sequence"/>
</dbReference>
<evidence type="ECO:0000259" key="2">
    <source>
        <dbReference type="SMART" id="SM00894"/>
    </source>
</evidence>
<feature type="domain" description="Excalibur calcium-binding" evidence="2">
    <location>
        <begin position="47"/>
        <end position="83"/>
    </location>
</feature>
<evidence type="ECO:0000256" key="1">
    <source>
        <dbReference type="SAM" id="SignalP"/>
    </source>
</evidence>
<reference evidence="3 4" key="1">
    <citation type="submission" date="2016-08" db="EMBL/GenBank/DDBJ databases">
        <title>Genome sequencing of Paenibacillus sp. TI45-13ar, isolated from Korean traditional nuruk.</title>
        <authorList>
            <person name="Kim S.-J."/>
        </authorList>
    </citation>
    <scope>NUCLEOTIDE SEQUENCE [LARGE SCALE GENOMIC DNA]</scope>
    <source>
        <strain evidence="3 4">TI45-13ar</strain>
    </source>
</reference>
<dbReference type="InterPro" id="IPR008613">
    <property type="entry name" value="Excalibur_Ca-bd_domain"/>
</dbReference>
<feature type="signal peptide" evidence="1">
    <location>
        <begin position="1"/>
        <end position="30"/>
    </location>
</feature>